<evidence type="ECO:0000256" key="3">
    <source>
        <dbReference type="ARBA" id="ARBA00022448"/>
    </source>
</evidence>
<dbReference type="NCBIfam" id="TIGR00836">
    <property type="entry name" value="amt"/>
    <property type="match status" value="1"/>
</dbReference>
<dbReference type="GO" id="GO:0005886">
    <property type="term" value="C:plasma membrane"/>
    <property type="evidence" value="ECO:0007669"/>
    <property type="project" value="UniProtKB-SubCell"/>
</dbReference>
<evidence type="ECO:0000256" key="6">
    <source>
        <dbReference type="ARBA" id="ARBA00023136"/>
    </source>
</evidence>
<feature type="transmembrane region" description="Helical" evidence="8">
    <location>
        <begin position="348"/>
        <end position="367"/>
    </location>
</feature>
<evidence type="ECO:0000259" key="9">
    <source>
        <dbReference type="Pfam" id="PF00909"/>
    </source>
</evidence>
<dbReference type="GO" id="GO:0008519">
    <property type="term" value="F:ammonium channel activity"/>
    <property type="evidence" value="ECO:0007669"/>
    <property type="project" value="InterPro"/>
</dbReference>
<dbReference type="KEGG" id="cbae:COR50_03945"/>
<dbReference type="EMBL" id="CP023777">
    <property type="protein sequence ID" value="ATL46392.1"/>
    <property type="molecule type" value="Genomic_DNA"/>
</dbReference>
<comment type="subcellular location">
    <subcellularLocation>
        <location evidence="8">Cell membrane</location>
        <topology evidence="8">Multi-pass membrane protein</topology>
    </subcellularLocation>
    <subcellularLocation>
        <location evidence="1">Membrane</location>
        <topology evidence="1">Multi-pass membrane protein</topology>
    </subcellularLocation>
</comment>
<dbReference type="RefSeq" id="WP_098192780.1">
    <property type="nucleotide sequence ID" value="NZ_CP023777.1"/>
</dbReference>
<evidence type="ECO:0000313" key="11">
    <source>
        <dbReference type="Proteomes" id="UP000220133"/>
    </source>
</evidence>
<dbReference type="InterPro" id="IPR029020">
    <property type="entry name" value="Ammonium/urea_transptr"/>
</dbReference>
<feature type="transmembrane region" description="Helical" evidence="8">
    <location>
        <begin position="160"/>
        <end position="181"/>
    </location>
</feature>
<feature type="transmembrane region" description="Helical" evidence="8">
    <location>
        <begin position="293"/>
        <end position="314"/>
    </location>
</feature>
<gene>
    <name evidence="10" type="ORF">COR50_03945</name>
</gene>
<dbReference type="PANTHER" id="PTHR43029">
    <property type="entry name" value="AMMONIUM TRANSPORTER MEP2"/>
    <property type="match status" value="1"/>
</dbReference>
<name>A0A291QR84_9BACT</name>
<dbReference type="Proteomes" id="UP000220133">
    <property type="component" value="Chromosome"/>
</dbReference>
<dbReference type="InterPro" id="IPR024041">
    <property type="entry name" value="NH4_transpt_AmtB-like_dom"/>
</dbReference>
<feature type="transmembrane region" description="Helical" evidence="8">
    <location>
        <begin position="387"/>
        <end position="409"/>
    </location>
</feature>
<feature type="transmembrane region" description="Helical" evidence="8">
    <location>
        <begin position="42"/>
        <end position="64"/>
    </location>
</feature>
<accession>A0A291QR84</accession>
<dbReference type="PROSITE" id="PS51257">
    <property type="entry name" value="PROKAR_LIPOPROTEIN"/>
    <property type="match status" value="1"/>
</dbReference>
<dbReference type="InterPro" id="IPR018047">
    <property type="entry name" value="Ammonium_transpt_CS"/>
</dbReference>
<reference evidence="10 11" key="1">
    <citation type="submission" date="2017-10" db="EMBL/GenBank/DDBJ databases">
        <title>Paenichitinophaga pekingensis gen. nov., sp. nov., isolated from activated sludge.</title>
        <authorList>
            <person name="Jin D."/>
            <person name="Kong X."/>
            <person name="Deng Y."/>
            <person name="Bai Z."/>
        </authorList>
    </citation>
    <scope>NUCLEOTIDE SEQUENCE [LARGE SCALE GENOMIC DNA]</scope>
    <source>
        <strain evidence="10 11">13</strain>
    </source>
</reference>
<organism evidence="10 11">
    <name type="scientific">Chitinophaga caeni</name>
    <dbReference type="NCBI Taxonomy" id="2029983"/>
    <lineage>
        <taxon>Bacteria</taxon>
        <taxon>Pseudomonadati</taxon>
        <taxon>Bacteroidota</taxon>
        <taxon>Chitinophagia</taxon>
        <taxon>Chitinophagales</taxon>
        <taxon>Chitinophagaceae</taxon>
        <taxon>Chitinophaga</taxon>
    </lineage>
</organism>
<keyword evidence="4 8" id="KW-0812">Transmembrane</keyword>
<keyword evidence="3 8" id="KW-0813">Transport</keyword>
<protein>
    <recommendedName>
        <fullName evidence="8">Ammonium transporter</fullName>
    </recommendedName>
</protein>
<evidence type="ECO:0000256" key="7">
    <source>
        <dbReference type="ARBA" id="ARBA00023177"/>
    </source>
</evidence>
<feature type="transmembrane region" description="Helical" evidence="8">
    <location>
        <begin position="193"/>
        <end position="216"/>
    </location>
</feature>
<feature type="transmembrane region" description="Helical" evidence="8">
    <location>
        <begin position="76"/>
        <end position="98"/>
    </location>
</feature>
<proteinExistence type="inferred from homology"/>
<evidence type="ECO:0000256" key="8">
    <source>
        <dbReference type="RuleBase" id="RU362002"/>
    </source>
</evidence>
<keyword evidence="5 8" id="KW-1133">Transmembrane helix</keyword>
<comment type="similarity">
    <text evidence="2 8">Belongs to the ammonia transporter channel (TC 1.A.11.2) family.</text>
</comment>
<sequence length="460" mass="49291">MKKTLFQDYLPFIFLAALACIGIFIPSVPAFADVSKYNTADVAWILVATCLVFLMTPGLSFFYGGMVNRKNVISTMMQSFIATGIISILWVVVGYSLAFGDDLGGFIGDPRTFFFFKGIPDGAPVGTIPLLLFALFQLKFAVITPALVVGAVAERIRFTSYVLFMVLFSLLVYAPIAHWTWHADGFLLKMGVLDFAGGTVVHISAGCAALAGALVLKRRRDHVEKKDITPANIPFVLLGTGLLWFGWFGFNAGSALAANSLSVSAFAVTNTASAAAGLSWVFFDVIRGRKPSALGFCIGAVVGLVAITPAAGFVAIPQSVFIGFISAIISNMVVHWKSKSTIDDTLDVFPCHGVGGMVGMLLTGVFATTTINAAGSDGLLYGNPKLFLTQLTGMVIVVAYSFAVSYAIFKLIDMIHPLRVSEEEEDLGLDVSQHNENYHAQIMSVSGNGTLKEEDELLPQ</sequence>
<dbReference type="OrthoDB" id="9814202at2"/>
<keyword evidence="11" id="KW-1185">Reference proteome</keyword>
<feature type="transmembrane region" description="Helical" evidence="8">
    <location>
        <begin position="228"/>
        <end position="250"/>
    </location>
</feature>
<evidence type="ECO:0000256" key="4">
    <source>
        <dbReference type="ARBA" id="ARBA00022692"/>
    </source>
</evidence>
<dbReference type="AlphaFoldDB" id="A0A291QR84"/>
<keyword evidence="6 8" id="KW-0472">Membrane</keyword>
<dbReference type="PROSITE" id="PS01219">
    <property type="entry name" value="AMMONIUM_TRANSP"/>
    <property type="match status" value="1"/>
</dbReference>
<feature type="domain" description="Ammonium transporter AmtB-like" evidence="9">
    <location>
        <begin position="43"/>
        <end position="437"/>
    </location>
</feature>
<dbReference type="PANTHER" id="PTHR43029:SF10">
    <property type="entry name" value="AMMONIUM TRANSPORTER MEP2"/>
    <property type="match status" value="1"/>
</dbReference>
<evidence type="ECO:0000256" key="5">
    <source>
        <dbReference type="ARBA" id="ARBA00022989"/>
    </source>
</evidence>
<feature type="transmembrane region" description="Helical" evidence="8">
    <location>
        <begin position="256"/>
        <end position="281"/>
    </location>
</feature>
<keyword evidence="7 8" id="KW-0924">Ammonia transport</keyword>
<evidence type="ECO:0000256" key="1">
    <source>
        <dbReference type="ARBA" id="ARBA00004141"/>
    </source>
</evidence>
<dbReference type="InterPro" id="IPR001905">
    <property type="entry name" value="Ammonium_transpt"/>
</dbReference>
<evidence type="ECO:0000313" key="10">
    <source>
        <dbReference type="EMBL" id="ATL46392.1"/>
    </source>
</evidence>
<dbReference type="Pfam" id="PF00909">
    <property type="entry name" value="Ammonium_transp"/>
    <property type="match status" value="1"/>
</dbReference>
<feature type="transmembrane region" description="Helical" evidence="8">
    <location>
        <begin position="320"/>
        <end position="336"/>
    </location>
</feature>
<dbReference type="SUPFAM" id="SSF111352">
    <property type="entry name" value="Ammonium transporter"/>
    <property type="match status" value="1"/>
</dbReference>
<evidence type="ECO:0000256" key="2">
    <source>
        <dbReference type="ARBA" id="ARBA00005887"/>
    </source>
</evidence>
<feature type="transmembrane region" description="Helical" evidence="8">
    <location>
        <begin position="130"/>
        <end position="153"/>
    </location>
</feature>
<dbReference type="Gene3D" id="1.10.3430.10">
    <property type="entry name" value="Ammonium transporter AmtB like domains"/>
    <property type="match status" value="1"/>
</dbReference>